<feature type="compositionally biased region" description="Basic and acidic residues" evidence="1">
    <location>
        <begin position="58"/>
        <end position="75"/>
    </location>
</feature>
<keyword evidence="2" id="KW-0472">Membrane</keyword>
<sequence>MPSLFRRKPEAPEASVAVSEPETPATRKGYTPSKEELGQKTPKRVIAGRRVPEPPAANRKEATKRLREKQRQERLEAREGMANGDDRFLLARDKGPVRRLVRDIVDSRRTIGTFFFGTTFLVMIVGFNRSLNPSIYIAANALFFVMLLATLVDGFLISRSVKKLVKQRFPDAKDKMGSLYLYAVMRSISFRFIRNPKPQVKIGQPI</sequence>
<gene>
    <name evidence="3" type="ORF">GCM10010170_004120</name>
</gene>
<feature type="transmembrane region" description="Helical" evidence="2">
    <location>
        <begin position="135"/>
        <end position="158"/>
    </location>
</feature>
<keyword evidence="4" id="KW-1185">Reference proteome</keyword>
<feature type="region of interest" description="Disordered" evidence="1">
    <location>
        <begin position="1"/>
        <end position="75"/>
    </location>
</feature>
<feature type="transmembrane region" description="Helical" evidence="2">
    <location>
        <begin position="111"/>
        <end position="129"/>
    </location>
</feature>
<dbReference type="Proteomes" id="UP001501444">
    <property type="component" value="Unassembled WGS sequence"/>
</dbReference>
<dbReference type="InterPro" id="IPR021403">
    <property type="entry name" value="DUF3043"/>
</dbReference>
<dbReference type="Pfam" id="PF11241">
    <property type="entry name" value="DUF3043"/>
    <property type="match status" value="1"/>
</dbReference>
<dbReference type="RefSeq" id="WP_344610448.1">
    <property type="nucleotide sequence ID" value="NZ_BAAARV010000004.1"/>
</dbReference>
<protein>
    <submittedName>
        <fullName evidence="3">DUF3043 domain-containing protein</fullName>
    </submittedName>
</protein>
<evidence type="ECO:0000256" key="2">
    <source>
        <dbReference type="SAM" id="Phobius"/>
    </source>
</evidence>
<reference evidence="3 4" key="1">
    <citation type="journal article" date="2019" name="Int. J. Syst. Evol. Microbiol.">
        <title>The Global Catalogue of Microorganisms (GCM) 10K type strain sequencing project: providing services to taxonomists for standard genome sequencing and annotation.</title>
        <authorList>
            <consortium name="The Broad Institute Genomics Platform"/>
            <consortium name="The Broad Institute Genome Sequencing Center for Infectious Disease"/>
            <person name="Wu L."/>
            <person name="Ma J."/>
        </authorList>
    </citation>
    <scope>NUCLEOTIDE SEQUENCE [LARGE SCALE GENOMIC DNA]</scope>
    <source>
        <strain evidence="3 4">JCM 3272</strain>
    </source>
</reference>
<dbReference type="EMBL" id="BAAARV010000004">
    <property type="protein sequence ID" value="GAA2327934.1"/>
    <property type="molecule type" value="Genomic_DNA"/>
</dbReference>
<organism evidence="3 4">
    <name type="scientific">Dactylosporangium salmoneum</name>
    <dbReference type="NCBI Taxonomy" id="53361"/>
    <lineage>
        <taxon>Bacteria</taxon>
        <taxon>Bacillati</taxon>
        <taxon>Actinomycetota</taxon>
        <taxon>Actinomycetes</taxon>
        <taxon>Micromonosporales</taxon>
        <taxon>Micromonosporaceae</taxon>
        <taxon>Dactylosporangium</taxon>
    </lineage>
</organism>
<proteinExistence type="predicted"/>
<evidence type="ECO:0000313" key="3">
    <source>
        <dbReference type="EMBL" id="GAA2327934.1"/>
    </source>
</evidence>
<accession>A0ABN3FE51</accession>
<keyword evidence="2" id="KW-1133">Transmembrane helix</keyword>
<name>A0ABN3FE51_9ACTN</name>
<evidence type="ECO:0000313" key="4">
    <source>
        <dbReference type="Proteomes" id="UP001501444"/>
    </source>
</evidence>
<comment type="caution">
    <text evidence="3">The sequence shown here is derived from an EMBL/GenBank/DDBJ whole genome shotgun (WGS) entry which is preliminary data.</text>
</comment>
<keyword evidence="2" id="KW-0812">Transmembrane</keyword>
<evidence type="ECO:0000256" key="1">
    <source>
        <dbReference type="SAM" id="MobiDB-lite"/>
    </source>
</evidence>